<proteinExistence type="predicted"/>
<evidence type="ECO:0000313" key="2">
    <source>
        <dbReference type="EMBL" id="RGC18325.1"/>
    </source>
</evidence>
<reference evidence="2 3" key="1">
    <citation type="submission" date="2018-08" db="EMBL/GenBank/DDBJ databases">
        <title>A genome reference for cultivated species of the human gut microbiota.</title>
        <authorList>
            <person name="Zou Y."/>
            <person name="Xue W."/>
            <person name="Luo G."/>
        </authorList>
    </citation>
    <scope>NUCLEOTIDE SEQUENCE [LARGE SCALE GENOMIC DNA]</scope>
    <source>
        <strain evidence="2 3">AM37-13AC</strain>
    </source>
</reference>
<dbReference type="RefSeq" id="WP_117554307.1">
    <property type="nucleotide sequence ID" value="NZ_QVFB01000012.1"/>
</dbReference>
<evidence type="ECO:0000313" key="3">
    <source>
        <dbReference type="Proteomes" id="UP000260733"/>
    </source>
</evidence>
<dbReference type="Proteomes" id="UP000260733">
    <property type="component" value="Unassembled WGS sequence"/>
</dbReference>
<keyword evidence="1" id="KW-0732">Signal</keyword>
<evidence type="ECO:0000256" key="1">
    <source>
        <dbReference type="SAM" id="SignalP"/>
    </source>
</evidence>
<sequence length="170" mass="18583">MKKLSKIVALLLAGAMAMVMLTACTGGGNSSNLKEDTTTEAEVLSKYSTSTASVDNNKELKAKAEKFLNEKLDVSGSIFGYKYVLGYRAEGKTENAEFLTVLVAANVTYKDTLLGVILDEISRKINTDTNVNINQDGNWTKIGVVVKTDINTKQSYMAIAFQIKNPNYHK</sequence>
<dbReference type="PROSITE" id="PS51257">
    <property type="entry name" value="PROKAR_LIPOPROTEIN"/>
    <property type="match status" value="1"/>
</dbReference>
<dbReference type="EMBL" id="QVFB01000012">
    <property type="protein sequence ID" value="RGC18325.1"/>
    <property type="molecule type" value="Genomic_DNA"/>
</dbReference>
<feature type="signal peptide" evidence="1">
    <location>
        <begin position="1"/>
        <end position="25"/>
    </location>
</feature>
<accession>A0A3E2W2D7</accession>
<evidence type="ECO:0008006" key="4">
    <source>
        <dbReference type="Google" id="ProtNLM"/>
    </source>
</evidence>
<protein>
    <recommendedName>
        <fullName evidence="4">Lipoprotein</fullName>
    </recommendedName>
</protein>
<name>A0A3E2W2D7_9FIRM</name>
<gene>
    <name evidence="2" type="ORF">DW855_08500</name>
</gene>
<feature type="chain" id="PRO_5039231920" description="Lipoprotein" evidence="1">
    <location>
        <begin position="26"/>
        <end position="170"/>
    </location>
</feature>
<comment type="caution">
    <text evidence="2">The sequence shown here is derived from an EMBL/GenBank/DDBJ whole genome shotgun (WGS) entry which is preliminary data.</text>
</comment>
<dbReference type="AlphaFoldDB" id="A0A3E2W2D7"/>
<organism evidence="2 3">
    <name type="scientific">Faecalibacterium prausnitzii</name>
    <dbReference type="NCBI Taxonomy" id="853"/>
    <lineage>
        <taxon>Bacteria</taxon>
        <taxon>Bacillati</taxon>
        <taxon>Bacillota</taxon>
        <taxon>Clostridia</taxon>
        <taxon>Eubacteriales</taxon>
        <taxon>Oscillospiraceae</taxon>
        <taxon>Faecalibacterium</taxon>
    </lineage>
</organism>